<dbReference type="GO" id="GO:0005743">
    <property type="term" value="C:mitochondrial inner membrane"/>
    <property type="evidence" value="ECO:0007669"/>
    <property type="project" value="TreeGrafter"/>
</dbReference>
<evidence type="ECO:0000256" key="3">
    <source>
        <dbReference type="ARBA" id="ARBA00022692"/>
    </source>
</evidence>
<dbReference type="FunFam" id="3.40.50.300:FF:002694">
    <property type="entry name" value="HAlF transporter (PGP related)"/>
    <property type="match status" value="1"/>
</dbReference>
<keyword evidence="4" id="KW-0547">Nucleotide-binding</keyword>
<dbReference type="GO" id="GO:0090374">
    <property type="term" value="P:oligopeptide export from mitochondrion"/>
    <property type="evidence" value="ECO:0007669"/>
    <property type="project" value="TreeGrafter"/>
</dbReference>
<keyword evidence="7 8" id="KW-0472">Membrane</keyword>
<evidence type="ECO:0000256" key="1">
    <source>
        <dbReference type="ARBA" id="ARBA00004141"/>
    </source>
</evidence>
<accession>A0AA35XMB8</accession>
<keyword evidence="5" id="KW-0067">ATP-binding</keyword>
<keyword evidence="3 8" id="KW-0812">Transmembrane</keyword>
<sequence length="418" mass="46893">MRQEIGFFDKNRTGELTNRLASDTQVIQNAVTVNISMLARYTLQMILSIGLMFYISPRLTAVLLSIVPIIAVSAVQYGRWLKNLRKDFQDKLAHANSTAEESISNITTVRSFSNELKMTGIYDVDIDKSYHLGRRLAFLSGTFMGIMTFLVFGASALVLWYGGYLVYHSEIAPGTLISLMLYTLNLAMSFAFLSNLYGEFMQAVGASVRIFELMDRESEVKDGHQIPALFHRGIAFQDVSFSYPSRSEEPVLKSISFEVKPGQVVALVGPSGGGKSTCVRLIEHFYEISDGTILLGQKDVRTLDPSWFRRHIGLVSQEPVLFASSIRDNIAYGKDAATQEEIEEAAKQANAHEFITSFENGYDTMVGERGIRLSGGQKQRMPLRELSCWTPTSSSWMRPRLPWTQRASTWSRRPSTEP</sequence>
<evidence type="ECO:0000256" key="4">
    <source>
        <dbReference type="ARBA" id="ARBA00022741"/>
    </source>
</evidence>
<dbReference type="InterPro" id="IPR039421">
    <property type="entry name" value="Type_1_exporter"/>
</dbReference>
<dbReference type="FunFam" id="1.20.1560.10:FF:000058">
    <property type="entry name" value="ABC transporter B family member 25"/>
    <property type="match status" value="1"/>
</dbReference>
<feature type="transmembrane region" description="Helical" evidence="8">
    <location>
        <begin position="61"/>
        <end position="81"/>
    </location>
</feature>
<evidence type="ECO:0000313" key="10">
    <source>
        <dbReference type="EMBL" id="CAI8058556.1"/>
    </source>
</evidence>
<dbReference type="GO" id="GO:0016887">
    <property type="term" value="F:ATP hydrolysis activity"/>
    <property type="evidence" value="ECO:0007669"/>
    <property type="project" value="InterPro"/>
</dbReference>
<gene>
    <name evidence="10" type="ORF">GBAR_LOCUS31837</name>
</gene>
<reference evidence="10" key="1">
    <citation type="submission" date="2023-03" db="EMBL/GenBank/DDBJ databases">
        <authorList>
            <person name="Steffen K."/>
            <person name="Cardenas P."/>
        </authorList>
    </citation>
    <scope>NUCLEOTIDE SEQUENCE</scope>
</reference>
<evidence type="ECO:0000256" key="5">
    <source>
        <dbReference type="ARBA" id="ARBA00022840"/>
    </source>
</evidence>
<comment type="caution">
    <text evidence="10">The sequence shown here is derived from an EMBL/GenBank/DDBJ whole genome shotgun (WGS) entry which is preliminary data.</text>
</comment>
<keyword evidence="11" id="KW-1185">Reference proteome</keyword>
<dbReference type="Proteomes" id="UP001174909">
    <property type="component" value="Unassembled WGS sequence"/>
</dbReference>
<evidence type="ECO:0000256" key="6">
    <source>
        <dbReference type="ARBA" id="ARBA00022989"/>
    </source>
</evidence>
<organism evidence="10 11">
    <name type="scientific">Geodia barretti</name>
    <name type="common">Barrett's horny sponge</name>
    <dbReference type="NCBI Taxonomy" id="519541"/>
    <lineage>
        <taxon>Eukaryota</taxon>
        <taxon>Metazoa</taxon>
        <taxon>Porifera</taxon>
        <taxon>Demospongiae</taxon>
        <taxon>Heteroscleromorpha</taxon>
        <taxon>Tetractinellida</taxon>
        <taxon>Astrophorina</taxon>
        <taxon>Geodiidae</taxon>
        <taxon>Geodia</taxon>
    </lineage>
</organism>
<dbReference type="InterPro" id="IPR003439">
    <property type="entry name" value="ABC_transporter-like_ATP-bd"/>
</dbReference>
<dbReference type="GO" id="GO:0005524">
    <property type="term" value="F:ATP binding"/>
    <property type="evidence" value="ECO:0007669"/>
    <property type="project" value="UniProtKB-KW"/>
</dbReference>
<dbReference type="Gene3D" id="1.20.1560.10">
    <property type="entry name" value="ABC transporter type 1, transmembrane domain"/>
    <property type="match status" value="1"/>
</dbReference>
<dbReference type="PANTHER" id="PTHR43394">
    <property type="entry name" value="ATP-DEPENDENT PERMEASE MDL1, MITOCHONDRIAL"/>
    <property type="match status" value="1"/>
</dbReference>
<evidence type="ECO:0000313" key="11">
    <source>
        <dbReference type="Proteomes" id="UP001174909"/>
    </source>
</evidence>
<feature type="transmembrane region" description="Helical" evidence="8">
    <location>
        <begin position="136"/>
        <end position="159"/>
    </location>
</feature>
<feature type="transmembrane region" description="Helical" evidence="8">
    <location>
        <begin position="171"/>
        <end position="193"/>
    </location>
</feature>
<keyword evidence="6 8" id="KW-1133">Transmembrane helix</keyword>
<dbReference type="InterPro" id="IPR036640">
    <property type="entry name" value="ABC1_TM_sf"/>
</dbReference>
<dbReference type="AlphaFoldDB" id="A0AA35XMB8"/>
<dbReference type="PANTHER" id="PTHR43394:SF1">
    <property type="entry name" value="ATP-BINDING CASSETTE SUB-FAMILY B MEMBER 10, MITOCHONDRIAL"/>
    <property type="match status" value="1"/>
</dbReference>
<evidence type="ECO:0000256" key="7">
    <source>
        <dbReference type="ARBA" id="ARBA00023136"/>
    </source>
</evidence>
<dbReference type="SUPFAM" id="SSF52540">
    <property type="entry name" value="P-loop containing nucleoside triphosphate hydrolases"/>
    <property type="match status" value="1"/>
</dbReference>
<evidence type="ECO:0000259" key="9">
    <source>
        <dbReference type="PROSITE" id="PS50929"/>
    </source>
</evidence>
<dbReference type="PROSITE" id="PS50929">
    <property type="entry name" value="ABC_TM1F"/>
    <property type="match status" value="1"/>
</dbReference>
<evidence type="ECO:0000256" key="8">
    <source>
        <dbReference type="SAM" id="Phobius"/>
    </source>
</evidence>
<dbReference type="InterPro" id="IPR011527">
    <property type="entry name" value="ABC1_TM_dom"/>
</dbReference>
<dbReference type="GO" id="GO:0015421">
    <property type="term" value="F:ABC-type oligopeptide transporter activity"/>
    <property type="evidence" value="ECO:0007669"/>
    <property type="project" value="TreeGrafter"/>
</dbReference>
<feature type="transmembrane region" description="Helical" evidence="8">
    <location>
        <begin position="38"/>
        <end position="55"/>
    </location>
</feature>
<comment type="subcellular location">
    <subcellularLocation>
        <location evidence="1">Membrane</location>
        <topology evidence="1">Multi-pass membrane protein</topology>
    </subcellularLocation>
</comment>
<protein>
    <submittedName>
        <fullName evidence="10">ABC transporter B family member 1</fullName>
    </submittedName>
</protein>
<proteinExistence type="predicted"/>
<dbReference type="InterPro" id="IPR027417">
    <property type="entry name" value="P-loop_NTPase"/>
</dbReference>
<dbReference type="Gene3D" id="3.40.50.300">
    <property type="entry name" value="P-loop containing nucleotide triphosphate hydrolases"/>
    <property type="match status" value="1"/>
</dbReference>
<name>A0AA35XMB8_GEOBA</name>
<dbReference type="Pfam" id="PF00005">
    <property type="entry name" value="ABC_tran"/>
    <property type="match status" value="1"/>
</dbReference>
<dbReference type="EMBL" id="CASHTH010004530">
    <property type="protein sequence ID" value="CAI8058556.1"/>
    <property type="molecule type" value="Genomic_DNA"/>
</dbReference>
<evidence type="ECO:0000256" key="2">
    <source>
        <dbReference type="ARBA" id="ARBA00022448"/>
    </source>
</evidence>
<feature type="domain" description="ABC transmembrane type-1" evidence="9">
    <location>
        <begin position="1"/>
        <end position="202"/>
    </location>
</feature>
<dbReference type="Pfam" id="PF00664">
    <property type="entry name" value="ABC_membrane"/>
    <property type="match status" value="1"/>
</dbReference>
<keyword evidence="2" id="KW-0813">Transport</keyword>
<dbReference type="SUPFAM" id="SSF90123">
    <property type="entry name" value="ABC transporter transmembrane region"/>
    <property type="match status" value="1"/>
</dbReference>